<accession>A0A2T1LUR4</accession>
<feature type="transmembrane region" description="Helical" evidence="1">
    <location>
        <begin position="146"/>
        <end position="166"/>
    </location>
</feature>
<dbReference type="Pfam" id="PF09925">
    <property type="entry name" value="DUF2157"/>
    <property type="match status" value="1"/>
</dbReference>
<feature type="transmembrane region" description="Helical" evidence="1">
    <location>
        <begin position="74"/>
        <end position="93"/>
    </location>
</feature>
<feature type="transmembrane region" description="Helical" evidence="1">
    <location>
        <begin position="305"/>
        <end position="326"/>
    </location>
</feature>
<sequence>MKLKREDLDWVTREGIITPQQAEELWNALSQRYQDSDDYQNKPRFNFANFAYYFGALIVILAMGWFMTKAWESFGGAGLFFIAIAYAISFILVGNNLYFQQNLKIPGGLLFTMAVCMSPLAIYGLQRWTGFWIQTDPGIYRGFYEWVKGSWLLMELGTIIAALITLKFVRFPFLTLPIAFCLWFMSMDLTPIIFGENNFDWKNRAIVSMWFGIGCIIVAYLIDIRIRRNQGDFAFWLYLFGLFSFWFSLPFLGDDTEWSRFLYCLTNLGLIVLSLLLKRRLFMVFGGIGVFYYLGHLAYQVFQDSILFPFCLTILGLLIIYIGVLYQRHYRNIERYLESIIPSAIRDLLPRER</sequence>
<protein>
    <submittedName>
        <fullName evidence="3">DUF2157 domain-containing protein</fullName>
    </submittedName>
</protein>
<keyword evidence="1" id="KW-0812">Transmembrane</keyword>
<dbReference type="AlphaFoldDB" id="A0A2T1LUR4"/>
<feature type="transmembrane region" description="Helical" evidence="1">
    <location>
        <begin position="281"/>
        <end position="299"/>
    </location>
</feature>
<proteinExistence type="predicted"/>
<feature type="transmembrane region" description="Helical" evidence="1">
    <location>
        <begin position="173"/>
        <end position="193"/>
    </location>
</feature>
<feature type="transmembrane region" description="Helical" evidence="1">
    <location>
        <begin position="50"/>
        <end position="68"/>
    </location>
</feature>
<keyword evidence="1" id="KW-0472">Membrane</keyword>
<evidence type="ECO:0000256" key="1">
    <source>
        <dbReference type="SAM" id="Phobius"/>
    </source>
</evidence>
<dbReference type="OrthoDB" id="1675191at2"/>
<dbReference type="Proteomes" id="UP000239001">
    <property type="component" value="Unassembled WGS sequence"/>
</dbReference>
<name>A0A2T1LUR4_9CHRO</name>
<feature type="transmembrane region" description="Helical" evidence="1">
    <location>
        <begin position="105"/>
        <end position="126"/>
    </location>
</feature>
<feature type="transmembrane region" description="Helical" evidence="1">
    <location>
        <begin position="205"/>
        <end position="222"/>
    </location>
</feature>
<reference evidence="3 4" key="2">
    <citation type="submission" date="2018-03" db="EMBL/GenBank/DDBJ databases">
        <authorList>
            <person name="Keele B.F."/>
        </authorList>
    </citation>
    <scope>NUCLEOTIDE SEQUENCE [LARGE SCALE GENOMIC DNA]</scope>
    <source>
        <strain evidence="3 4">CCALA 016</strain>
    </source>
</reference>
<dbReference type="InterPro" id="IPR018677">
    <property type="entry name" value="DUF2157"/>
</dbReference>
<evidence type="ECO:0000313" key="3">
    <source>
        <dbReference type="EMBL" id="PSF35169.1"/>
    </source>
</evidence>
<feature type="transmembrane region" description="Helical" evidence="1">
    <location>
        <begin position="234"/>
        <end position="252"/>
    </location>
</feature>
<comment type="caution">
    <text evidence="3">The sequence shown here is derived from an EMBL/GenBank/DDBJ whole genome shotgun (WGS) entry which is preliminary data.</text>
</comment>
<organism evidence="3 4">
    <name type="scientific">Aphanothece hegewaldii CCALA 016</name>
    <dbReference type="NCBI Taxonomy" id="2107694"/>
    <lineage>
        <taxon>Bacteria</taxon>
        <taxon>Bacillati</taxon>
        <taxon>Cyanobacteriota</taxon>
        <taxon>Cyanophyceae</taxon>
        <taxon>Oscillatoriophycideae</taxon>
        <taxon>Chroococcales</taxon>
        <taxon>Aphanothecaceae</taxon>
        <taxon>Aphanothece</taxon>
    </lineage>
</organism>
<feature type="transmembrane region" description="Helical" evidence="1">
    <location>
        <begin position="258"/>
        <end position="276"/>
    </location>
</feature>
<keyword evidence="1" id="KW-1133">Transmembrane helix</keyword>
<dbReference type="RefSeq" id="WP_106458206.1">
    <property type="nucleotide sequence ID" value="NZ_PXOH01000022.1"/>
</dbReference>
<dbReference type="EMBL" id="PXOH01000022">
    <property type="protein sequence ID" value="PSF35169.1"/>
    <property type="molecule type" value="Genomic_DNA"/>
</dbReference>
<reference evidence="3 4" key="1">
    <citation type="submission" date="2018-03" db="EMBL/GenBank/DDBJ databases">
        <title>The ancient ancestry and fast evolution of plastids.</title>
        <authorList>
            <person name="Moore K.R."/>
            <person name="Magnabosco C."/>
            <person name="Momper L."/>
            <person name="Gold D.A."/>
            <person name="Bosak T."/>
            <person name="Fournier G.P."/>
        </authorList>
    </citation>
    <scope>NUCLEOTIDE SEQUENCE [LARGE SCALE GENOMIC DNA]</scope>
    <source>
        <strain evidence="3 4">CCALA 016</strain>
    </source>
</reference>
<gene>
    <name evidence="3" type="ORF">C7H19_17455</name>
</gene>
<keyword evidence="4" id="KW-1185">Reference proteome</keyword>
<evidence type="ECO:0000259" key="2">
    <source>
        <dbReference type="Pfam" id="PF09925"/>
    </source>
</evidence>
<feature type="domain" description="DUF2157" evidence="2">
    <location>
        <begin position="13"/>
        <end position="116"/>
    </location>
</feature>
<evidence type="ECO:0000313" key="4">
    <source>
        <dbReference type="Proteomes" id="UP000239001"/>
    </source>
</evidence>